<comment type="caution">
    <text evidence="4">The sequence shown here is derived from an EMBL/GenBank/DDBJ whole genome shotgun (WGS) entry which is preliminary data.</text>
</comment>
<name>A0ABU5HZJ8_9HYPH</name>
<dbReference type="Pfam" id="PF00583">
    <property type="entry name" value="Acetyltransf_1"/>
    <property type="match status" value="1"/>
</dbReference>
<dbReference type="EMBL" id="JAXLPB010000001">
    <property type="protein sequence ID" value="MDY8108205.1"/>
    <property type="molecule type" value="Genomic_DNA"/>
</dbReference>
<dbReference type="RefSeq" id="WP_322185651.1">
    <property type="nucleotide sequence ID" value="NZ_JAXLPB010000001.1"/>
</dbReference>
<keyword evidence="5" id="KW-1185">Reference proteome</keyword>
<sequence>MTCEIRPLAPLDKDQWRASWTNYLGFYETSVEDEVYETSFARMMSGERGEFRGLVAVRDGRLVGLAHYLFHRHGWRIADACYLQDLWVEPDQRGAGIARALIEAVYAAADAHGCAKIYWMTQETNAVARCLYDRIGVRTGFIEYRR</sequence>
<dbReference type="CDD" id="cd04301">
    <property type="entry name" value="NAT_SF"/>
    <property type="match status" value="1"/>
</dbReference>
<keyword evidence="1 4" id="KW-0808">Transferase</keyword>
<evidence type="ECO:0000256" key="1">
    <source>
        <dbReference type="ARBA" id="ARBA00022679"/>
    </source>
</evidence>
<dbReference type="Proteomes" id="UP001294412">
    <property type="component" value="Unassembled WGS sequence"/>
</dbReference>
<dbReference type="InterPro" id="IPR050832">
    <property type="entry name" value="Bact_Acetyltransf"/>
</dbReference>
<dbReference type="PROSITE" id="PS51186">
    <property type="entry name" value="GNAT"/>
    <property type="match status" value="1"/>
</dbReference>
<dbReference type="SUPFAM" id="SSF55729">
    <property type="entry name" value="Acyl-CoA N-acyltransferases (Nat)"/>
    <property type="match status" value="1"/>
</dbReference>
<reference evidence="4 5" key="1">
    <citation type="submission" date="2023-12" db="EMBL/GenBank/DDBJ databases">
        <title>Description of Novel Strain Fulvimarina sp. 2208YS6-2-32 isolated from Uroteuthis (Photololigo) edulis.</title>
        <authorList>
            <person name="Park J.-S."/>
        </authorList>
    </citation>
    <scope>NUCLEOTIDE SEQUENCE [LARGE SCALE GENOMIC DNA]</scope>
    <source>
        <strain evidence="4 5">2208YS6-2-32</strain>
    </source>
</reference>
<dbReference type="GO" id="GO:0016746">
    <property type="term" value="F:acyltransferase activity"/>
    <property type="evidence" value="ECO:0007669"/>
    <property type="project" value="UniProtKB-KW"/>
</dbReference>
<dbReference type="Gene3D" id="3.40.630.30">
    <property type="match status" value="1"/>
</dbReference>
<dbReference type="InterPro" id="IPR000182">
    <property type="entry name" value="GNAT_dom"/>
</dbReference>
<evidence type="ECO:0000313" key="5">
    <source>
        <dbReference type="Proteomes" id="UP001294412"/>
    </source>
</evidence>
<evidence type="ECO:0000256" key="2">
    <source>
        <dbReference type="ARBA" id="ARBA00023315"/>
    </source>
</evidence>
<keyword evidence="2 4" id="KW-0012">Acyltransferase</keyword>
<proteinExistence type="predicted"/>
<feature type="domain" description="N-acetyltransferase" evidence="3">
    <location>
        <begin position="3"/>
        <end position="146"/>
    </location>
</feature>
<dbReference type="InterPro" id="IPR016181">
    <property type="entry name" value="Acyl_CoA_acyltransferase"/>
</dbReference>
<evidence type="ECO:0000313" key="4">
    <source>
        <dbReference type="EMBL" id="MDY8108205.1"/>
    </source>
</evidence>
<dbReference type="EC" id="2.3.1.-" evidence="4"/>
<gene>
    <name evidence="4" type="ORF">U0C82_03450</name>
</gene>
<organism evidence="4 5">
    <name type="scientific">Fulvimarina uroteuthidis</name>
    <dbReference type="NCBI Taxonomy" id="3098149"/>
    <lineage>
        <taxon>Bacteria</taxon>
        <taxon>Pseudomonadati</taxon>
        <taxon>Pseudomonadota</taxon>
        <taxon>Alphaproteobacteria</taxon>
        <taxon>Hyphomicrobiales</taxon>
        <taxon>Aurantimonadaceae</taxon>
        <taxon>Fulvimarina</taxon>
    </lineage>
</organism>
<dbReference type="PANTHER" id="PTHR43877">
    <property type="entry name" value="AMINOALKYLPHOSPHONATE N-ACETYLTRANSFERASE-RELATED-RELATED"/>
    <property type="match status" value="1"/>
</dbReference>
<accession>A0ABU5HZJ8</accession>
<protein>
    <submittedName>
        <fullName evidence="4">GNAT family N-acetyltransferase</fullName>
        <ecNumber evidence="4">2.3.1.-</ecNumber>
    </submittedName>
</protein>
<evidence type="ECO:0000259" key="3">
    <source>
        <dbReference type="PROSITE" id="PS51186"/>
    </source>
</evidence>